<keyword evidence="4" id="KW-1185">Reference proteome</keyword>
<evidence type="ECO:0000313" key="3">
    <source>
        <dbReference type="EMBL" id="MCY0387398.1"/>
    </source>
</evidence>
<evidence type="ECO:0000259" key="2">
    <source>
        <dbReference type="Pfam" id="PF16653"/>
    </source>
</evidence>
<dbReference type="Pfam" id="PF03435">
    <property type="entry name" value="Sacchrp_dh_NADP"/>
    <property type="match status" value="1"/>
</dbReference>
<dbReference type="InterPro" id="IPR032095">
    <property type="entry name" value="Sacchrp_dh-like_C"/>
</dbReference>
<organism evidence="3 4">
    <name type="scientific">Robbsia betulipollinis</name>
    <dbReference type="NCBI Taxonomy" id="2981849"/>
    <lineage>
        <taxon>Bacteria</taxon>
        <taxon>Pseudomonadati</taxon>
        <taxon>Pseudomonadota</taxon>
        <taxon>Betaproteobacteria</taxon>
        <taxon>Burkholderiales</taxon>
        <taxon>Burkholderiaceae</taxon>
        <taxon>Robbsia</taxon>
    </lineage>
</organism>
<accession>A0ABT3ZLI0</accession>
<dbReference type="InterPro" id="IPR023181">
    <property type="entry name" value="Homospermid_syn-like_C"/>
</dbReference>
<dbReference type="InterPro" id="IPR005097">
    <property type="entry name" value="Sacchrp_dh_NADP-bd"/>
</dbReference>
<evidence type="ECO:0000259" key="1">
    <source>
        <dbReference type="Pfam" id="PF03435"/>
    </source>
</evidence>
<dbReference type="Proteomes" id="UP001082899">
    <property type="component" value="Unassembled WGS sequence"/>
</dbReference>
<feature type="domain" description="Saccharopine dehydrogenase-like C-terminal" evidence="2">
    <location>
        <begin position="166"/>
        <end position="444"/>
    </location>
</feature>
<comment type="caution">
    <text evidence="3">The sequence shown here is derived from an EMBL/GenBank/DDBJ whole genome shotgun (WGS) entry which is preliminary data.</text>
</comment>
<reference evidence="3" key="1">
    <citation type="submission" date="2022-11" db="EMBL/GenBank/DDBJ databases">
        <title>Robbsia betulipollinis sp. nov., isolated from pollen of birch (Betula pendula).</title>
        <authorList>
            <person name="Shi H."/>
            <person name="Ambika Manirajan B."/>
            <person name="Ratering S."/>
            <person name="Geissler-Plaum R."/>
            <person name="Schnell S."/>
        </authorList>
    </citation>
    <scope>NUCLEOTIDE SEQUENCE</scope>
    <source>
        <strain evidence="3">Bb-Pol-6</strain>
    </source>
</reference>
<dbReference type="Gene3D" id="3.40.50.720">
    <property type="entry name" value="NAD(P)-binding Rossmann-like Domain"/>
    <property type="match status" value="1"/>
</dbReference>
<gene>
    <name evidence="3" type="ORF">OVY01_09145</name>
</gene>
<name>A0ABT3ZLI0_9BURK</name>
<protein>
    <submittedName>
        <fullName evidence="3">Saccharopine dehydrogenase NADP-binding domain-containing protein</fullName>
    </submittedName>
</protein>
<dbReference type="Gene3D" id="3.30.360.30">
    <property type="entry name" value="homospermidine synthase like"/>
    <property type="match status" value="1"/>
</dbReference>
<dbReference type="EMBL" id="JAPMXC010000001">
    <property type="protein sequence ID" value="MCY0387398.1"/>
    <property type="molecule type" value="Genomic_DNA"/>
</dbReference>
<dbReference type="Pfam" id="PF16653">
    <property type="entry name" value="Sacchrp_dh_C"/>
    <property type="match status" value="1"/>
</dbReference>
<evidence type="ECO:0000313" key="4">
    <source>
        <dbReference type="Proteomes" id="UP001082899"/>
    </source>
</evidence>
<sequence>MTLAKADTEAGTNRGARASITSVVLVGFGAISRALMPILLSKMAPGVTFVAIDPLGSAEDIGQEYGPRITYLKTRITPTNLHEVLKPLLGPQTFLLNLTTGASSLALIALCQETGALYLDTGIEPWSGGYTDPVTHDRVTNYALRKAVLDARSSGAGRRTAVIAHGANPGLISHFAKAALLEMAGKACMLDAVPEGREAWARLARDLGVKVMQVAERDMQQTGDNVPPRTFLNTWSVIGLLEEMNQPAEFGLGTHETALPDAVLAQGDDGIAAHFTARGADVRVKSWMPEGPYVGMMITHNESISLADYLTCRAPGEPVYRPTVYYAYRPCDATMTSIDTWRNRSCQDPERTHVLKPEGIVSGADYLGILIMSDSGKGIWYGSILNIEDAVSIVPFNTATTLQVAAGVYGGMMWAIGHPCEGIVEAEDMQHEEVLAVAKPYLGIVQGFDTDWGPQADEEHSAPPTAAAKRSLQLREFLV</sequence>
<dbReference type="RefSeq" id="WP_267847142.1">
    <property type="nucleotide sequence ID" value="NZ_JAPMXC010000001.1"/>
</dbReference>
<feature type="domain" description="Saccharopine dehydrogenase NADP binding" evidence="1">
    <location>
        <begin position="23"/>
        <end position="157"/>
    </location>
</feature>
<proteinExistence type="predicted"/>